<dbReference type="Gene3D" id="3.40.50.1580">
    <property type="entry name" value="Nucleoside phosphorylase domain"/>
    <property type="match status" value="1"/>
</dbReference>
<dbReference type="PANTHER" id="PTHR46832:SF1">
    <property type="entry name" value="5'-METHYLTHIOADENOSINE_S-ADENOSYLHOMOCYSTEINE NUCLEOSIDASE"/>
    <property type="match status" value="1"/>
</dbReference>
<dbReference type="InterPro" id="IPR000845">
    <property type="entry name" value="Nucleoside_phosphorylase_d"/>
</dbReference>
<dbReference type="GO" id="GO:0008930">
    <property type="term" value="F:methylthioadenosine nucleosidase activity"/>
    <property type="evidence" value="ECO:0007669"/>
    <property type="project" value="TreeGrafter"/>
</dbReference>
<protein>
    <recommendedName>
        <fullName evidence="1">Nucleoside phosphorylase domain-containing protein</fullName>
    </recommendedName>
</protein>
<evidence type="ECO:0000259" key="1">
    <source>
        <dbReference type="Pfam" id="PF01048"/>
    </source>
</evidence>
<proteinExistence type="predicted"/>
<dbReference type="InterPro" id="IPR035994">
    <property type="entry name" value="Nucleoside_phosphorylase_sf"/>
</dbReference>
<dbReference type="EMBL" id="JADIMF010000071">
    <property type="protein sequence ID" value="MBO8469018.1"/>
    <property type="molecule type" value="Genomic_DNA"/>
</dbReference>
<dbReference type="PANTHER" id="PTHR46832">
    <property type="entry name" value="5'-METHYLTHIOADENOSINE/S-ADENOSYLHOMOCYSTEINE NUCLEOSIDASE"/>
    <property type="match status" value="1"/>
</dbReference>
<comment type="caution">
    <text evidence="2">The sequence shown here is derived from an EMBL/GenBank/DDBJ whole genome shotgun (WGS) entry which is preliminary data.</text>
</comment>
<dbReference type="GO" id="GO:0019284">
    <property type="term" value="P:L-methionine salvage from S-adenosylmethionine"/>
    <property type="evidence" value="ECO:0007669"/>
    <property type="project" value="TreeGrafter"/>
</dbReference>
<dbReference type="SUPFAM" id="SSF53167">
    <property type="entry name" value="Purine and uridine phosphorylases"/>
    <property type="match status" value="1"/>
</dbReference>
<evidence type="ECO:0000313" key="2">
    <source>
        <dbReference type="EMBL" id="MBO8469018.1"/>
    </source>
</evidence>
<dbReference type="Pfam" id="PF01048">
    <property type="entry name" value="PNP_UDP_1"/>
    <property type="match status" value="1"/>
</dbReference>
<dbReference type="GO" id="GO:0008782">
    <property type="term" value="F:adenosylhomocysteine nucleosidase activity"/>
    <property type="evidence" value="ECO:0007669"/>
    <property type="project" value="TreeGrafter"/>
</dbReference>
<dbReference type="GO" id="GO:0009116">
    <property type="term" value="P:nucleoside metabolic process"/>
    <property type="evidence" value="ECO:0007669"/>
    <property type="project" value="InterPro"/>
</dbReference>
<organism evidence="2 3">
    <name type="scientific">Candidatus Ornithospirochaeta stercoravium</name>
    <dbReference type="NCBI Taxonomy" id="2840897"/>
    <lineage>
        <taxon>Bacteria</taxon>
        <taxon>Pseudomonadati</taxon>
        <taxon>Spirochaetota</taxon>
        <taxon>Spirochaetia</taxon>
        <taxon>Spirochaetales</taxon>
        <taxon>Spirochaetaceae</taxon>
        <taxon>Spirochaetaceae incertae sedis</taxon>
        <taxon>Candidatus Ornithospirochaeta</taxon>
    </lineage>
</organism>
<reference evidence="2" key="2">
    <citation type="journal article" date="2021" name="PeerJ">
        <title>Extensive microbial diversity within the chicken gut microbiome revealed by metagenomics and culture.</title>
        <authorList>
            <person name="Gilroy R."/>
            <person name="Ravi A."/>
            <person name="Getino M."/>
            <person name="Pursley I."/>
            <person name="Horton D.L."/>
            <person name="Alikhan N.F."/>
            <person name="Baker D."/>
            <person name="Gharbi K."/>
            <person name="Hall N."/>
            <person name="Watson M."/>
            <person name="Adriaenssens E.M."/>
            <person name="Foster-Nyarko E."/>
            <person name="Jarju S."/>
            <person name="Secka A."/>
            <person name="Antonio M."/>
            <person name="Oren A."/>
            <person name="Chaudhuri R.R."/>
            <person name="La Ragione R."/>
            <person name="Hildebrand F."/>
            <person name="Pallen M.J."/>
        </authorList>
    </citation>
    <scope>NUCLEOTIDE SEQUENCE</scope>
    <source>
        <strain evidence="2">14700</strain>
    </source>
</reference>
<reference evidence="2" key="1">
    <citation type="submission" date="2020-10" db="EMBL/GenBank/DDBJ databases">
        <authorList>
            <person name="Gilroy R."/>
        </authorList>
    </citation>
    <scope>NUCLEOTIDE SEQUENCE</scope>
    <source>
        <strain evidence="2">14700</strain>
    </source>
</reference>
<dbReference type="AlphaFoldDB" id="A0A9D9IC26"/>
<accession>A0A9D9IC26</accession>
<dbReference type="GO" id="GO:0005829">
    <property type="term" value="C:cytosol"/>
    <property type="evidence" value="ECO:0007669"/>
    <property type="project" value="TreeGrafter"/>
</dbReference>
<evidence type="ECO:0000313" key="3">
    <source>
        <dbReference type="Proteomes" id="UP000810292"/>
    </source>
</evidence>
<name>A0A9D9IC26_9SPIO</name>
<dbReference type="Proteomes" id="UP000810292">
    <property type="component" value="Unassembled WGS sequence"/>
</dbReference>
<feature type="domain" description="Nucleoside phosphorylase" evidence="1">
    <location>
        <begin position="3"/>
        <end position="156"/>
    </location>
</feature>
<sequence>MITGTGLVQAAVAASYAIAEYKPDAVVSTGSAGSFGRFSVGDIVSFSKVISPDNDLTRFHLPKGAMLSDNHQTIVTLSLVSENDYILSSSSAFESGDNRKIGDIAPDAADMEAFGVAYAAYKMHIPCLAVKMITDIIGEDLRLPDYSFRLRKMREELPSAIEKAFSVL</sequence>
<gene>
    <name evidence="2" type="ORF">IAA72_04445</name>
</gene>